<dbReference type="PROSITE" id="PS01135">
    <property type="entry name" value="FTSZ_2"/>
    <property type="match status" value="1"/>
</dbReference>
<dbReference type="HAMAP" id="MF_00909">
    <property type="entry name" value="FtsZ"/>
    <property type="match status" value="1"/>
</dbReference>
<dbReference type="InterPro" id="IPR008280">
    <property type="entry name" value="Tub_FtsZ_C"/>
</dbReference>
<evidence type="ECO:0000259" key="14">
    <source>
        <dbReference type="SMART" id="SM00865"/>
    </source>
</evidence>
<dbReference type="SMART" id="SM00865">
    <property type="entry name" value="Tubulin_C"/>
    <property type="match status" value="1"/>
</dbReference>
<dbReference type="Gene3D" id="3.30.1330.20">
    <property type="entry name" value="Tubulin/FtsZ, C-terminal domain"/>
    <property type="match status" value="1"/>
</dbReference>
<dbReference type="Pfam" id="PF00091">
    <property type="entry name" value="Tubulin"/>
    <property type="match status" value="1"/>
</dbReference>
<dbReference type="CDD" id="cd02201">
    <property type="entry name" value="FtsZ_type1"/>
    <property type="match status" value="1"/>
</dbReference>
<evidence type="ECO:0000256" key="2">
    <source>
        <dbReference type="ARBA" id="ARBA00004525"/>
    </source>
</evidence>
<accession>A0A9Q0KKY5</accession>
<dbReference type="GO" id="GO:0005525">
    <property type="term" value="F:GTP binding"/>
    <property type="evidence" value="ECO:0007669"/>
    <property type="project" value="UniProtKB-KW"/>
</dbReference>
<feature type="compositionally biased region" description="Basic and acidic residues" evidence="12">
    <location>
        <begin position="1"/>
        <end position="18"/>
    </location>
</feature>
<feature type="domain" description="Tubulin/FtsZ GTPase" evidence="13">
    <location>
        <begin position="40"/>
        <end position="234"/>
    </location>
</feature>
<dbReference type="InterPro" id="IPR000158">
    <property type="entry name" value="Cell_div_FtsZ"/>
</dbReference>
<keyword evidence="11" id="KW-0472">Membrane</keyword>
<comment type="caution">
    <text evidence="15">The sequence shown here is derived from an EMBL/GenBank/DDBJ whole genome shotgun (WGS) entry which is preliminary data.</text>
</comment>
<evidence type="ECO:0000256" key="4">
    <source>
        <dbReference type="ARBA" id="ARBA00022528"/>
    </source>
</evidence>
<dbReference type="GO" id="GO:0010020">
    <property type="term" value="P:chloroplast fission"/>
    <property type="evidence" value="ECO:0007669"/>
    <property type="project" value="UniProtKB-ARBA"/>
</dbReference>
<keyword evidence="6" id="KW-0934">Plastid</keyword>
<dbReference type="InterPro" id="IPR020805">
    <property type="entry name" value="Cell_div_FtsZ_CS"/>
</dbReference>
<dbReference type="GO" id="GO:0009570">
    <property type="term" value="C:chloroplast stroma"/>
    <property type="evidence" value="ECO:0007669"/>
    <property type="project" value="UniProtKB-SubCell"/>
</dbReference>
<keyword evidence="10" id="KW-0342">GTP-binding</keyword>
<keyword evidence="5" id="KW-0597">Phosphoprotein</keyword>
<name>A0A9Q0KKY5_9MAGN</name>
<evidence type="ECO:0000313" key="15">
    <source>
        <dbReference type="EMBL" id="KAJ4972136.1"/>
    </source>
</evidence>
<dbReference type="EMBL" id="JAMYWD010000005">
    <property type="protein sequence ID" value="KAJ4972136.1"/>
    <property type="molecule type" value="Genomic_DNA"/>
</dbReference>
<dbReference type="SUPFAM" id="SSF55307">
    <property type="entry name" value="Tubulin C-terminal domain-like"/>
    <property type="match status" value="1"/>
</dbReference>
<evidence type="ECO:0000256" key="6">
    <source>
        <dbReference type="ARBA" id="ARBA00022640"/>
    </source>
</evidence>
<dbReference type="FunFam" id="3.40.50.1440:FF:000001">
    <property type="entry name" value="Cell division protein FtsZ"/>
    <property type="match status" value="1"/>
</dbReference>
<evidence type="ECO:0000256" key="12">
    <source>
        <dbReference type="SAM" id="MobiDB-lite"/>
    </source>
</evidence>
<dbReference type="GO" id="GO:0003924">
    <property type="term" value="F:GTPase activity"/>
    <property type="evidence" value="ECO:0007669"/>
    <property type="project" value="InterPro"/>
</dbReference>
<dbReference type="FunFam" id="3.30.1330.20:FF:000007">
    <property type="entry name" value="Cell division protein ftsZ, putative"/>
    <property type="match status" value="1"/>
</dbReference>
<organism evidence="15 16">
    <name type="scientific">Protea cynaroides</name>
    <dbReference type="NCBI Taxonomy" id="273540"/>
    <lineage>
        <taxon>Eukaryota</taxon>
        <taxon>Viridiplantae</taxon>
        <taxon>Streptophyta</taxon>
        <taxon>Embryophyta</taxon>
        <taxon>Tracheophyta</taxon>
        <taxon>Spermatophyta</taxon>
        <taxon>Magnoliopsida</taxon>
        <taxon>Proteales</taxon>
        <taxon>Proteaceae</taxon>
        <taxon>Protea</taxon>
    </lineage>
</organism>
<sequence>MLRGGERKDVVTNPRKESSGGIVTESVDDLSSPNNYNDAKIKVIGVGGGGSNAVNRMIESSMKGVEFWIVNTDIQAMRMSPAFPENRLQIGRELTRGLGAGGNPDIGMNAAKESKQAVEEAVYGADMVFVTAGMGGGTGTGGAPVIAGVAKSMGILTVGIVTTPFSFEGRRRAVQAQEGIAALRDNVDTLIVIPNDKLLTAVSQSTPVTEAFNLADDILRQGVRGISDIITVPGLVNVDFADVRAIMANAGSSLMGIGTATGKTRARDAALNAIQSPLLDIGIERATGIVWNITGGSDLTLYEVNAAAEVIYDLVDPSANLIFGAVIDQSFSGQVSITLIATGFKRQDEAEGRQLQGSQLAHGDVNRGINRRPSSFAEGGSVEIPEFLRKKGRSRYPRV</sequence>
<evidence type="ECO:0000313" key="16">
    <source>
        <dbReference type="Proteomes" id="UP001141806"/>
    </source>
</evidence>
<evidence type="ECO:0008006" key="17">
    <source>
        <dbReference type="Google" id="ProtNLM"/>
    </source>
</evidence>
<evidence type="ECO:0000256" key="5">
    <source>
        <dbReference type="ARBA" id="ARBA00022553"/>
    </source>
</evidence>
<proteinExistence type="inferred from homology"/>
<evidence type="ECO:0000256" key="10">
    <source>
        <dbReference type="ARBA" id="ARBA00023134"/>
    </source>
</evidence>
<dbReference type="Proteomes" id="UP001141806">
    <property type="component" value="Unassembled WGS sequence"/>
</dbReference>
<protein>
    <recommendedName>
        <fullName evidence="17">Cell division protein FtsZ</fullName>
    </recommendedName>
</protein>
<dbReference type="InterPro" id="IPR036525">
    <property type="entry name" value="Tubulin/FtsZ_GTPase_sf"/>
</dbReference>
<evidence type="ECO:0000256" key="3">
    <source>
        <dbReference type="ARBA" id="ARBA00009690"/>
    </source>
</evidence>
<comment type="similarity">
    <text evidence="3">Belongs to the FtsZ family.</text>
</comment>
<dbReference type="InterPro" id="IPR003008">
    <property type="entry name" value="Tubulin_FtsZ_GTPase"/>
</dbReference>
<dbReference type="Gene3D" id="3.40.50.1440">
    <property type="entry name" value="Tubulin/FtsZ, GTPase domain"/>
    <property type="match status" value="1"/>
</dbReference>
<keyword evidence="8" id="KW-0809">Transit peptide</keyword>
<evidence type="ECO:0000256" key="9">
    <source>
        <dbReference type="ARBA" id="ARBA00023078"/>
    </source>
</evidence>
<dbReference type="InterPro" id="IPR037103">
    <property type="entry name" value="Tubulin/FtsZ-like_C"/>
</dbReference>
<dbReference type="GO" id="GO:0070938">
    <property type="term" value="C:contractile ring"/>
    <property type="evidence" value="ECO:0007669"/>
    <property type="project" value="UniProtKB-ARBA"/>
</dbReference>
<dbReference type="NCBIfam" id="TIGR00065">
    <property type="entry name" value="ftsZ"/>
    <property type="match status" value="1"/>
</dbReference>
<dbReference type="GO" id="GO:0042802">
    <property type="term" value="F:identical protein binding"/>
    <property type="evidence" value="ECO:0007669"/>
    <property type="project" value="UniProtKB-ARBA"/>
</dbReference>
<dbReference type="InterPro" id="IPR018316">
    <property type="entry name" value="Tubulin/FtsZ_2-layer-sand-dom"/>
</dbReference>
<comment type="subcellular location">
    <subcellularLocation>
        <location evidence="1">Plastid</location>
        <location evidence="1">Chloroplast stroma</location>
    </subcellularLocation>
    <subcellularLocation>
        <location evidence="2">Plastid</location>
        <location evidence="2">Chloroplast thylakoid membrane</location>
        <topology evidence="2">Peripheral membrane protein</topology>
    </subcellularLocation>
</comment>
<evidence type="ECO:0000256" key="1">
    <source>
        <dbReference type="ARBA" id="ARBA00004470"/>
    </source>
</evidence>
<dbReference type="OrthoDB" id="70257at2759"/>
<keyword evidence="7" id="KW-0547">Nucleotide-binding</keyword>
<dbReference type="InterPro" id="IPR045061">
    <property type="entry name" value="FtsZ/CetZ"/>
</dbReference>
<keyword evidence="9" id="KW-0793">Thylakoid</keyword>
<dbReference type="Pfam" id="PF12327">
    <property type="entry name" value="FtsZ_C"/>
    <property type="match status" value="1"/>
</dbReference>
<feature type="domain" description="Tubulin/FtsZ 2-layer sandwich" evidence="14">
    <location>
        <begin position="236"/>
        <end position="353"/>
    </location>
</feature>
<dbReference type="GO" id="GO:0009535">
    <property type="term" value="C:chloroplast thylakoid membrane"/>
    <property type="evidence" value="ECO:0007669"/>
    <property type="project" value="UniProtKB-SubCell"/>
</dbReference>
<keyword evidence="4" id="KW-0150">Chloroplast</keyword>
<dbReference type="PRINTS" id="PR00423">
    <property type="entry name" value="CELLDVISFTSZ"/>
</dbReference>
<feature type="region of interest" description="Disordered" evidence="12">
    <location>
        <begin position="1"/>
        <end position="29"/>
    </location>
</feature>
<dbReference type="SUPFAM" id="SSF52490">
    <property type="entry name" value="Tubulin nucleotide-binding domain-like"/>
    <property type="match status" value="1"/>
</dbReference>
<evidence type="ECO:0000256" key="11">
    <source>
        <dbReference type="ARBA" id="ARBA00023136"/>
    </source>
</evidence>
<dbReference type="PANTHER" id="PTHR30314:SF3">
    <property type="entry name" value="MITOCHONDRIAL DIVISION PROTEIN FSZA"/>
    <property type="match status" value="1"/>
</dbReference>
<evidence type="ECO:0000256" key="7">
    <source>
        <dbReference type="ARBA" id="ARBA00022741"/>
    </source>
</evidence>
<dbReference type="PANTHER" id="PTHR30314">
    <property type="entry name" value="CELL DIVISION PROTEIN FTSZ-RELATED"/>
    <property type="match status" value="1"/>
</dbReference>
<gene>
    <name evidence="15" type="ORF">NE237_005235</name>
</gene>
<dbReference type="SMART" id="SM00864">
    <property type="entry name" value="Tubulin"/>
    <property type="match status" value="1"/>
</dbReference>
<reference evidence="15" key="1">
    <citation type="journal article" date="2023" name="Plant J.">
        <title>The genome of the king protea, Protea cynaroides.</title>
        <authorList>
            <person name="Chang J."/>
            <person name="Duong T.A."/>
            <person name="Schoeman C."/>
            <person name="Ma X."/>
            <person name="Roodt D."/>
            <person name="Barker N."/>
            <person name="Li Z."/>
            <person name="Van de Peer Y."/>
            <person name="Mizrachi E."/>
        </authorList>
    </citation>
    <scope>NUCLEOTIDE SEQUENCE</scope>
    <source>
        <tissue evidence="15">Young leaves</tissue>
    </source>
</reference>
<dbReference type="InterPro" id="IPR024757">
    <property type="entry name" value="FtsZ_C"/>
</dbReference>
<evidence type="ECO:0000256" key="8">
    <source>
        <dbReference type="ARBA" id="ARBA00022946"/>
    </source>
</evidence>
<dbReference type="AlphaFoldDB" id="A0A9Q0KKY5"/>
<evidence type="ECO:0000259" key="13">
    <source>
        <dbReference type="SMART" id="SM00864"/>
    </source>
</evidence>
<keyword evidence="16" id="KW-1185">Reference proteome</keyword>